<evidence type="ECO:0000256" key="23">
    <source>
        <dbReference type="SAM" id="MobiDB-lite"/>
    </source>
</evidence>
<dbReference type="GO" id="GO:0005634">
    <property type="term" value="C:nucleus"/>
    <property type="evidence" value="ECO:0007669"/>
    <property type="project" value="TreeGrafter"/>
</dbReference>
<evidence type="ECO:0000256" key="6">
    <source>
        <dbReference type="ARBA" id="ARBA00022490"/>
    </source>
</evidence>
<keyword evidence="19" id="KW-0464">Manganese</keyword>
<dbReference type="Pfam" id="PF03368">
    <property type="entry name" value="Dicer_dimer"/>
    <property type="match status" value="1"/>
</dbReference>
<feature type="region of interest" description="Disordered" evidence="23">
    <location>
        <begin position="367"/>
        <end position="395"/>
    </location>
</feature>
<evidence type="ECO:0000256" key="21">
    <source>
        <dbReference type="PROSITE-ProRule" id="PRU00657"/>
    </source>
</evidence>
<dbReference type="GO" id="GO:0006309">
    <property type="term" value="P:apoptotic DNA fragmentation"/>
    <property type="evidence" value="ECO:0007669"/>
    <property type="project" value="TreeGrafter"/>
</dbReference>
<dbReference type="SUPFAM" id="SSF54768">
    <property type="entry name" value="dsRNA-binding domain-like"/>
    <property type="match status" value="1"/>
</dbReference>
<dbReference type="InterPro" id="IPR038248">
    <property type="entry name" value="Dicer_dimer_sf"/>
</dbReference>
<dbReference type="PROSITE" id="PS51327">
    <property type="entry name" value="DICER_DSRBF"/>
    <property type="match status" value="1"/>
</dbReference>
<evidence type="ECO:0000256" key="11">
    <source>
        <dbReference type="ARBA" id="ARBA00022741"/>
    </source>
</evidence>
<evidence type="ECO:0000313" key="29">
    <source>
        <dbReference type="Proteomes" id="UP000504635"/>
    </source>
</evidence>
<dbReference type="SMART" id="SM00535">
    <property type="entry name" value="RIBOc"/>
    <property type="match status" value="2"/>
</dbReference>
<dbReference type="GeneID" id="115887113"/>
<evidence type="ECO:0000256" key="13">
    <source>
        <dbReference type="ARBA" id="ARBA00022801"/>
    </source>
</evidence>
<accession>A0A6J2YEG4</accession>
<proteinExistence type="inferred from homology"/>
<dbReference type="InParanoid" id="A0A6J2YEG4"/>
<feature type="domain" description="Helicase C-terminal" evidence="27">
    <location>
        <begin position="400"/>
        <end position="566"/>
    </location>
</feature>
<dbReference type="PANTHER" id="PTHR14950">
    <property type="entry name" value="DICER-RELATED"/>
    <property type="match status" value="1"/>
</dbReference>
<dbReference type="PROSITE" id="PS00517">
    <property type="entry name" value="RNASE_3_1"/>
    <property type="match status" value="1"/>
</dbReference>
<dbReference type="Pfam" id="PF00271">
    <property type="entry name" value="Helicase_C"/>
    <property type="match status" value="1"/>
</dbReference>
<comment type="similarity">
    <text evidence="20">Belongs to the helicase family. Dicer subfamily.</text>
</comment>
<dbReference type="SUPFAM" id="SSF52540">
    <property type="entry name" value="P-loop containing nucleoside triphosphate hydrolases"/>
    <property type="match status" value="2"/>
</dbReference>
<keyword evidence="8" id="KW-0540">Nuclease</keyword>
<dbReference type="PROSITE" id="PS50137">
    <property type="entry name" value="DS_RBD"/>
    <property type="match status" value="1"/>
</dbReference>
<dbReference type="GO" id="GO:0004386">
    <property type="term" value="F:helicase activity"/>
    <property type="evidence" value="ECO:0007669"/>
    <property type="project" value="UniProtKB-KW"/>
</dbReference>
<dbReference type="GO" id="GO:0005524">
    <property type="term" value="F:ATP binding"/>
    <property type="evidence" value="ECO:0007669"/>
    <property type="project" value="UniProtKB-KW"/>
</dbReference>
<dbReference type="GO" id="GO:0030422">
    <property type="term" value="P:siRNA processing"/>
    <property type="evidence" value="ECO:0007669"/>
    <property type="project" value="InterPro"/>
</dbReference>
<evidence type="ECO:0000259" key="25">
    <source>
        <dbReference type="PROSITE" id="PS50142"/>
    </source>
</evidence>
<keyword evidence="22" id="KW-0175">Coiled coil</keyword>
<evidence type="ECO:0000256" key="4">
    <source>
        <dbReference type="ARBA" id="ARBA00004496"/>
    </source>
</evidence>
<evidence type="ECO:0000256" key="19">
    <source>
        <dbReference type="ARBA" id="ARBA00023211"/>
    </source>
</evidence>
<dbReference type="FunFam" id="1.10.1520.10:FF:000005">
    <property type="entry name" value="Putative endoribonuclease dicer"/>
    <property type="match status" value="1"/>
</dbReference>
<gene>
    <name evidence="30" type="primary">LOC115887113</name>
</gene>
<dbReference type="SUPFAM" id="SSF69065">
    <property type="entry name" value="RNase III domain-like"/>
    <property type="match status" value="2"/>
</dbReference>
<dbReference type="GO" id="GO:0070578">
    <property type="term" value="C:RISC-loading complex"/>
    <property type="evidence" value="ECO:0007669"/>
    <property type="project" value="TreeGrafter"/>
</dbReference>
<evidence type="ECO:0000256" key="17">
    <source>
        <dbReference type="ARBA" id="ARBA00022884"/>
    </source>
</evidence>
<comment type="cofactor">
    <cofactor evidence="2">
        <name>Mn(2+)</name>
        <dbReference type="ChEBI" id="CHEBI:29035"/>
    </cofactor>
</comment>
<dbReference type="CDD" id="cd00593">
    <property type="entry name" value="RIBOc"/>
    <property type="match status" value="2"/>
</dbReference>
<organism evidence="29 30">
    <name type="scientific">Sitophilus oryzae</name>
    <name type="common">Rice weevil</name>
    <name type="synonym">Curculio oryzae</name>
    <dbReference type="NCBI Taxonomy" id="7048"/>
    <lineage>
        <taxon>Eukaryota</taxon>
        <taxon>Metazoa</taxon>
        <taxon>Ecdysozoa</taxon>
        <taxon>Arthropoda</taxon>
        <taxon>Hexapoda</taxon>
        <taxon>Insecta</taxon>
        <taxon>Pterygota</taxon>
        <taxon>Neoptera</taxon>
        <taxon>Endopterygota</taxon>
        <taxon>Coleoptera</taxon>
        <taxon>Polyphaga</taxon>
        <taxon>Cucujiformia</taxon>
        <taxon>Curculionidae</taxon>
        <taxon>Dryophthorinae</taxon>
        <taxon>Sitophilus</taxon>
    </lineage>
</organism>
<evidence type="ECO:0000256" key="18">
    <source>
        <dbReference type="ARBA" id="ARBA00023158"/>
    </source>
</evidence>
<evidence type="ECO:0000256" key="22">
    <source>
        <dbReference type="SAM" id="Coils"/>
    </source>
</evidence>
<keyword evidence="6" id="KW-0963">Cytoplasm</keyword>
<dbReference type="PROSITE" id="PS50821">
    <property type="entry name" value="PAZ"/>
    <property type="match status" value="1"/>
</dbReference>
<comment type="catalytic activity">
    <reaction evidence="1">
        <text>Endonucleolytic cleavage to 5'-phosphomonoester.</text>
        <dbReference type="EC" id="3.1.26.3"/>
    </reaction>
</comment>
<dbReference type="SUPFAM" id="SSF101690">
    <property type="entry name" value="PAZ domain"/>
    <property type="match status" value="1"/>
</dbReference>
<dbReference type="GO" id="GO:0046872">
    <property type="term" value="F:metal ion binding"/>
    <property type="evidence" value="ECO:0007669"/>
    <property type="project" value="UniProtKB-KW"/>
</dbReference>
<dbReference type="InterPro" id="IPR044441">
    <property type="entry name" value="DICER_DSRM"/>
</dbReference>
<feature type="coiled-coil region" evidence="22">
    <location>
        <begin position="1069"/>
        <end position="1103"/>
    </location>
</feature>
<name>A0A6J2YEG4_SITOR</name>
<dbReference type="Proteomes" id="UP000504635">
    <property type="component" value="Unplaced"/>
</dbReference>
<dbReference type="GO" id="GO:0003723">
    <property type="term" value="F:RNA binding"/>
    <property type="evidence" value="ECO:0007669"/>
    <property type="project" value="UniProtKB-UniRule"/>
</dbReference>
<evidence type="ECO:0000313" key="30">
    <source>
        <dbReference type="RefSeq" id="XP_030762298.1"/>
    </source>
</evidence>
<dbReference type="CDD" id="cd15903">
    <property type="entry name" value="Dicer_PBD"/>
    <property type="match status" value="1"/>
</dbReference>
<dbReference type="PANTHER" id="PTHR14950:SF37">
    <property type="entry name" value="ENDORIBONUCLEASE DICER"/>
    <property type="match status" value="1"/>
</dbReference>
<feature type="domain" description="PAZ" evidence="26">
    <location>
        <begin position="860"/>
        <end position="1006"/>
    </location>
</feature>
<dbReference type="PROSITE" id="PS50142">
    <property type="entry name" value="RNASE_3_2"/>
    <property type="match status" value="2"/>
</dbReference>
<keyword evidence="15" id="KW-0067">ATP-binding</keyword>
<evidence type="ECO:0000259" key="24">
    <source>
        <dbReference type="PROSITE" id="PS50137"/>
    </source>
</evidence>
<evidence type="ECO:0000259" key="26">
    <source>
        <dbReference type="PROSITE" id="PS50821"/>
    </source>
</evidence>
<evidence type="ECO:0000256" key="10">
    <source>
        <dbReference type="ARBA" id="ARBA00022737"/>
    </source>
</evidence>
<evidence type="ECO:0000259" key="27">
    <source>
        <dbReference type="PROSITE" id="PS51194"/>
    </source>
</evidence>
<comment type="cofactor">
    <cofactor evidence="3">
        <name>Mg(2+)</name>
        <dbReference type="ChEBI" id="CHEBI:18420"/>
    </cofactor>
</comment>
<evidence type="ECO:0000259" key="28">
    <source>
        <dbReference type="PROSITE" id="PS51327"/>
    </source>
</evidence>
<dbReference type="PROSITE" id="PS51194">
    <property type="entry name" value="HELICASE_CTER"/>
    <property type="match status" value="1"/>
</dbReference>
<dbReference type="SMART" id="SM00949">
    <property type="entry name" value="PAZ"/>
    <property type="match status" value="1"/>
</dbReference>
<dbReference type="Gene3D" id="2.170.260.10">
    <property type="entry name" value="paz domain"/>
    <property type="match status" value="1"/>
</dbReference>
<dbReference type="GO" id="GO:0016441">
    <property type="term" value="P:post-transcriptional gene silencing"/>
    <property type="evidence" value="ECO:0007669"/>
    <property type="project" value="UniProtKB-ARBA"/>
</dbReference>
<dbReference type="FunCoup" id="A0A6J2YEG4">
    <property type="interactions" value="852"/>
</dbReference>
<dbReference type="InterPro" id="IPR001650">
    <property type="entry name" value="Helicase_C-like"/>
</dbReference>
<feature type="domain" description="RNase III" evidence="25">
    <location>
        <begin position="1560"/>
        <end position="1717"/>
    </location>
</feature>
<dbReference type="Pfam" id="PF20932">
    <property type="entry name" value="Dicer_dsRBD"/>
    <property type="match status" value="1"/>
</dbReference>
<keyword evidence="10" id="KW-0677">Repeat</keyword>
<dbReference type="Gene3D" id="3.30.160.380">
    <property type="entry name" value="Dicer dimerisation domain"/>
    <property type="match status" value="1"/>
</dbReference>
<sequence length="1823" mass="210007">MACYLNENVYTHTFTPREYQVELLESAKKRNTIICTSTSSSKTFLSVKLLQEFSWQMRSMPQTKKALFILNPQNVPVLASHVKYLTDLNVVSINNAENNIVTLLNDCNVIVTTAEICLNNNILLQLEQYNLLFIDNCLYGNQQFIISEIMYKYRDLDDKLKPRIVAITTGILGLDLQYDRLEGEFRRLEGLLNSCVDTSSEIVTLISLSCHPKEYLISCPRISLSLSDTLKSIIENCKLWLSDHRYDPSEIYKEEFLEEIKVIPNPKKLPLELLNHYLDILEDLGPCGADKAAIYILAKIEKLKVKTPYERHYLLLCMVSTTLVHTRAACDYEFQELDDEIEKINQHSSPKVLKFIHTLRQFKPARPRPKIEEESPVENESPPTGTFKRNKGQRTKKFNDRNQIDDILCSLVFVNNRYKAKALFSLLCALSQADPDFWWISALFFVDKVADISKEPREAEHEHKTQEEVLRKFRCHECNILVSTSVLEQGCDLPKCNLVIRFDLPPTFHSYIQSKARARAPESYFIVFLNENEVDEFVHKLSEYNEVESTLLKRCQSLEPEKSEELLADSYCSFCSSYQPIKEEGSPNVTLFNSIALINRYCAKLPSDSFTKLTPIWREELLEDGWVCYIRLPINSPVKQTICSPPMPNALLSRRAAAFLLCQYLHKVGELDDQLQPISKENFVPVDEDWTNIHVQEQYDENSEIRPGTTKRRQYYYKKVADALIDCHPVIGKPSYFYKIVMTLSCPLPEEQNTRGRKIYPPEESVQGFGILTSKEIPKISAFPIFTRSGEVSIELVLCSKDIVIDESQTHKIQEFVNYTFTSVLRLQKYLMLFDPECSNKNYLIVPTIDTESSVEVDWNFIDLIYENLHFTPHHIPDNERKDYKFNIEEYKDAVVMPWYRNQDQPQYFYVAEICSFLNPTSAFPGSEYKSFEEYYFRKYGIQIQNLQQCLLDVDHTSARLNFLTPRYVNRKGVALPTSSEETKRAKRENLEQKQILVPELCSIHPFPSSLWRKAVALPCILYRINALLLADQIRRTVAVDLNLGKINLDEDFKWQTLNFGWNLSDVLRKSREEEIKKQEEKLRILQEKAEEKLEELKIIEINPNGDENSLEDFTESESDSDSDPTVKKWMEIGIWTNEMASEEFDGSSALRYASPTSWLQGRNYYDEFSDISNENSQADSEESDNEWGGLRIEFTGDHQAEALDDDLPKDKSICLVEDVSVWRIDDNSYPAQILREHFKEASAKNKEFIISSGILIKPEEQFQKDLENKISDTPLAKPLVENFSTDNLFIGNVSLNREAIIPEGLHINEYDSCEELSFSFDVQPDLKTHPGPSPNVLLQALTMSNANDGINLERLETIGDSFLKYAITNYLYSKYEHVHEGKLSHLRSKQVSNLNLYRLGKRKNLGEYMIATKFDPHDNWLPPCFYVPKQLEDALIDAQFPANCWTVADMAATRNMSIDEICSMVKERGVYALPTLIPYNLVTQHSIPDKSIADCVEALIGAYLIECGPRGALLFMAWLGIRVLPKNEDGYGEVEIPKSPLLRNVQNPEEELDRLLDGYDVFERHIGYKFRDRSYLLQAMTHASYSPNQLTDCYQRLEFLGDAVLDYLITRHLYEDSRMHSPGALTDLRSALVNNTIFASLAVRHGFHKYFKHLSPGLNEVVERFIRLQEDSGHTIVDELYLIVETECEEVEDIEVPKALGDVFESVAGAIFLDSGMSLDCVWKVYYKMMQTEIEQFSNRVPKSPIRELLELEPETAKFGRPEKLADGRRVRVTVEVFGKGLFKGIGRNYRIAKCTAAKCALKHLKKKGLIKRSEHDNVLGR</sequence>
<dbReference type="InterPro" id="IPR048512">
    <property type="entry name" value="Dicer_platform"/>
</dbReference>
<dbReference type="Gene3D" id="3.40.50.300">
    <property type="entry name" value="P-loop containing nucleotide triphosphate hydrolases"/>
    <property type="match status" value="2"/>
</dbReference>
<evidence type="ECO:0000256" key="15">
    <source>
        <dbReference type="ARBA" id="ARBA00022840"/>
    </source>
</evidence>
<evidence type="ECO:0000256" key="5">
    <source>
        <dbReference type="ARBA" id="ARBA00012177"/>
    </source>
</evidence>
<dbReference type="CDD" id="cd02843">
    <property type="entry name" value="PAZ_dicer_like"/>
    <property type="match status" value="1"/>
</dbReference>
<dbReference type="GO" id="GO:0031054">
    <property type="term" value="P:pre-miRNA processing"/>
    <property type="evidence" value="ECO:0007669"/>
    <property type="project" value="InterPro"/>
</dbReference>
<dbReference type="InterPro" id="IPR036085">
    <property type="entry name" value="PAZ_dom_sf"/>
</dbReference>
<dbReference type="InterPro" id="IPR027417">
    <property type="entry name" value="P-loop_NTPase"/>
</dbReference>
<dbReference type="InterPro" id="IPR048513">
    <property type="entry name" value="Dicer_PBD"/>
</dbReference>
<dbReference type="FunFam" id="3.30.160.20:FF:000015">
    <property type="entry name" value="endoribonuclease Dicer"/>
    <property type="match status" value="1"/>
</dbReference>
<keyword evidence="11" id="KW-0547">Nucleotide-binding</keyword>
<dbReference type="InterPro" id="IPR036389">
    <property type="entry name" value="RNase_III_sf"/>
</dbReference>
<evidence type="ECO:0000256" key="7">
    <source>
        <dbReference type="ARBA" id="ARBA00022553"/>
    </source>
</evidence>
<dbReference type="RefSeq" id="XP_030762298.1">
    <property type="nucleotide sequence ID" value="XM_030906438.1"/>
</dbReference>
<keyword evidence="18" id="KW-0943">RNA-mediated gene silencing</keyword>
<dbReference type="Gene3D" id="3.30.160.20">
    <property type="match status" value="1"/>
</dbReference>
<evidence type="ECO:0000256" key="14">
    <source>
        <dbReference type="ARBA" id="ARBA00022806"/>
    </source>
</evidence>
<dbReference type="InterPro" id="IPR000999">
    <property type="entry name" value="RNase_III_dom"/>
</dbReference>
<keyword evidence="29" id="KW-1185">Reference proteome</keyword>
<dbReference type="InterPro" id="IPR005034">
    <property type="entry name" value="Dicer_dimerisation"/>
</dbReference>
<dbReference type="OrthoDB" id="2392202at2759"/>
<keyword evidence="12" id="KW-0255">Endonuclease</keyword>
<feature type="domain" description="DRBM" evidence="24">
    <location>
        <begin position="1742"/>
        <end position="1808"/>
    </location>
</feature>
<evidence type="ECO:0000256" key="12">
    <source>
        <dbReference type="ARBA" id="ARBA00022759"/>
    </source>
</evidence>
<dbReference type="Pfam" id="PF20931">
    <property type="entry name" value="Dicer_platform"/>
    <property type="match status" value="1"/>
</dbReference>
<dbReference type="Pfam" id="PF00636">
    <property type="entry name" value="Ribonuclease_3"/>
    <property type="match status" value="2"/>
</dbReference>
<dbReference type="KEGG" id="soy:115887113"/>
<evidence type="ECO:0000256" key="9">
    <source>
        <dbReference type="ARBA" id="ARBA00022723"/>
    </source>
</evidence>
<evidence type="ECO:0000256" key="2">
    <source>
        <dbReference type="ARBA" id="ARBA00001936"/>
    </source>
</evidence>
<dbReference type="GO" id="GO:0004525">
    <property type="term" value="F:ribonuclease III activity"/>
    <property type="evidence" value="ECO:0007669"/>
    <property type="project" value="UniProtKB-EC"/>
</dbReference>
<feature type="domain" description="Dicer dsRNA-binding fold" evidence="28">
    <location>
        <begin position="594"/>
        <end position="685"/>
    </location>
</feature>
<evidence type="ECO:0000256" key="1">
    <source>
        <dbReference type="ARBA" id="ARBA00000109"/>
    </source>
</evidence>
<dbReference type="CDD" id="cd10843">
    <property type="entry name" value="DSRM_DICER"/>
    <property type="match status" value="1"/>
</dbReference>
<evidence type="ECO:0000256" key="20">
    <source>
        <dbReference type="ARBA" id="ARBA00035116"/>
    </source>
</evidence>
<dbReference type="GO" id="GO:0005737">
    <property type="term" value="C:cytoplasm"/>
    <property type="evidence" value="ECO:0007669"/>
    <property type="project" value="UniProtKB-SubCell"/>
</dbReference>
<dbReference type="InterPro" id="IPR014720">
    <property type="entry name" value="dsRBD_dom"/>
</dbReference>
<dbReference type="GO" id="GO:0004530">
    <property type="term" value="F:deoxyribonuclease I activity"/>
    <property type="evidence" value="ECO:0007669"/>
    <property type="project" value="TreeGrafter"/>
</dbReference>
<dbReference type="Pfam" id="PF02170">
    <property type="entry name" value="PAZ"/>
    <property type="match status" value="1"/>
</dbReference>
<keyword evidence="14" id="KW-0347">Helicase</keyword>
<dbReference type="EC" id="3.1.26.3" evidence="5"/>
<comment type="subcellular location">
    <subcellularLocation>
        <location evidence="4">Cytoplasm</location>
    </subcellularLocation>
</comment>
<dbReference type="Gene3D" id="1.10.1520.10">
    <property type="entry name" value="Ribonuclease III domain"/>
    <property type="match status" value="2"/>
</dbReference>
<keyword evidence="17 21" id="KW-0694">RNA-binding</keyword>
<feature type="domain" description="RNase III" evidence="25">
    <location>
        <begin position="1315"/>
        <end position="1509"/>
    </location>
</feature>
<evidence type="ECO:0000256" key="16">
    <source>
        <dbReference type="ARBA" id="ARBA00022842"/>
    </source>
</evidence>
<keyword evidence="9" id="KW-0479">Metal-binding</keyword>
<protein>
    <recommendedName>
        <fullName evidence="5">ribonuclease III</fullName>
        <ecNumber evidence="5">3.1.26.3</ecNumber>
    </recommendedName>
</protein>
<evidence type="ECO:0000256" key="3">
    <source>
        <dbReference type="ARBA" id="ARBA00001946"/>
    </source>
</evidence>
<keyword evidence="7" id="KW-0597">Phosphoprotein</keyword>
<evidence type="ECO:0000256" key="8">
    <source>
        <dbReference type="ARBA" id="ARBA00022722"/>
    </source>
</evidence>
<reference evidence="30" key="1">
    <citation type="submission" date="2025-08" db="UniProtKB">
        <authorList>
            <consortium name="RefSeq"/>
        </authorList>
    </citation>
    <scope>IDENTIFICATION</scope>
    <source>
        <tissue evidence="30">Gonads</tissue>
    </source>
</reference>
<dbReference type="SMART" id="SM00490">
    <property type="entry name" value="HELICc"/>
    <property type="match status" value="1"/>
</dbReference>
<keyword evidence="13" id="KW-0378">Hydrolase</keyword>
<keyword evidence="16" id="KW-0460">Magnesium</keyword>
<dbReference type="FunFam" id="2.170.260.10:FF:000002">
    <property type="entry name" value="Putative Endoribonuclease Dicer"/>
    <property type="match status" value="1"/>
</dbReference>
<dbReference type="InterPro" id="IPR003100">
    <property type="entry name" value="PAZ_dom"/>
</dbReference>